<reference evidence="3 4" key="1">
    <citation type="journal article" date="2020" name="ISME J.">
        <title>Comparative genomics reveals insights into cyanobacterial evolution and habitat adaptation.</title>
        <authorList>
            <person name="Chen M.Y."/>
            <person name="Teng W.K."/>
            <person name="Zhao L."/>
            <person name="Hu C.X."/>
            <person name="Zhou Y.K."/>
            <person name="Han B.P."/>
            <person name="Song L.R."/>
            <person name="Shu W.S."/>
        </authorList>
    </citation>
    <scope>NUCLEOTIDE SEQUENCE [LARGE SCALE GENOMIC DNA]</scope>
    <source>
        <strain evidence="3 4">FACHB-159</strain>
    </source>
</reference>
<dbReference type="InterPro" id="IPR002035">
    <property type="entry name" value="VWF_A"/>
</dbReference>
<feature type="domain" description="VWFA" evidence="2">
    <location>
        <begin position="109"/>
        <end position="367"/>
    </location>
</feature>
<proteinExistence type="predicted"/>
<comment type="caution">
    <text evidence="3">The sequence shown here is derived from an EMBL/GenBank/DDBJ whole genome shotgun (WGS) entry which is preliminary data.</text>
</comment>
<keyword evidence="1" id="KW-0812">Transmembrane</keyword>
<feature type="transmembrane region" description="Helical" evidence="1">
    <location>
        <begin position="423"/>
        <end position="440"/>
    </location>
</feature>
<dbReference type="Proteomes" id="UP000637383">
    <property type="component" value="Unassembled WGS sequence"/>
</dbReference>
<evidence type="ECO:0000256" key="1">
    <source>
        <dbReference type="SAM" id="Phobius"/>
    </source>
</evidence>
<dbReference type="PROSITE" id="PS50234">
    <property type="entry name" value="VWFA"/>
    <property type="match status" value="1"/>
</dbReference>
<dbReference type="RefSeq" id="WP_190957069.1">
    <property type="nucleotide sequence ID" value="NZ_JACJTU010000021.1"/>
</dbReference>
<accession>A0ABR8KE28</accession>
<protein>
    <submittedName>
        <fullName evidence="3">VWA domain-containing protein</fullName>
    </submittedName>
</protein>
<dbReference type="SUPFAM" id="SSF53300">
    <property type="entry name" value="vWA-like"/>
    <property type="match status" value="1"/>
</dbReference>
<dbReference type="PROSITE" id="PS51257">
    <property type="entry name" value="PROKAR_LIPOPROTEIN"/>
    <property type="match status" value="1"/>
</dbReference>
<dbReference type="CDD" id="cd00198">
    <property type="entry name" value="vWFA"/>
    <property type="match status" value="1"/>
</dbReference>
<evidence type="ECO:0000259" key="2">
    <source>
        <dbReference type="PROSITE" id="PS50234"/>
    </source>
</evidence>
<keyword evidence="1" id="KW-0472">Membrane</keyword>
<organism evidence="3 4">
    <name type="scientific">Nostoc paludosum FACHB-159</name>
    <dbReference type="NCBI Taxonomy" id="2692908"/>
    <lineage>
        <taxon>Bacteria</taxon>
        <taxon>Bacillati</taxon>
        <taxon>Cyanobacteriota</taxon>
        <taxon>Cyanophyceae</taxon>
        <taxon>Nostocales</taxon>
        <taxon>Nostocaceae</taxon>
        <taxon>Nostoc</taxon>
    </lineage>
</organism>
<dbReference type="InterPro" id="IPR036465">
    <property type="entry name" value="vWFA_dom_sf"/>
</dbReference>
<name>A0ABR8KE28_9NOSO</name>
<keyword evidence="1" id="KW-1133">Transmembrane helix</keyword>
<sequence>MKIIKTNFIALFSTIACLTPKLKLGILTLLFGLLPLPALANYKVIVSPRPSGEIITLKVEVLDENNVPIEDLKKSDFKIEAAKLNQTLSVINRMRLIPPGEQLKPEPAYVVILLDMSGSMQEEDANKVKKIDGAISAIREYIKLVRDNNLPVSIALVPFGEGGRSKCNYEVNQQIIAKSFFLANNQELDKKVTDLSQSPTCSATNLYEPLKAAVQYLGNPNQFNKNENNNELDENTDTPQIPPKVAVILLSDGYHNKNRETEETQFAEVETVLKENPAVRVYALGYGESLQHLRDRAYNCDITNYQLTQNNAVDLISKCRLSGKNIANFIVDQPRLKQIAELGGGISQFPDNATDAVNSLETFFKALRYYELQYKQVGAEPAEEYQAKVSINSASRKIDGSSEPVTFRIPNFSIQLPLIPDRLIILMLTLAALGGTLWWFKGWSEQLKKDAERWL</sequence>
<evidence type="ECO:0000313" key="4">
    <source>
        <dbReference type="Proteomes" id="UP000637383"/>
    </source>
</evidence>
<keyword evidence="4" id="KW-1185">Reference proteome</keyword>
<evidence type="ECO:0000313" key="3">
    <source>
        <dbReference type="EMBL" id="MBD2736433.1"/>
    </source>
</evidence>
<gene>
    <name evidence="3" type="ORF">H6H03_21500</name>
</gene>
<dbReference type="EMBL" id="JACJTU010000021">
    <property type="protein sequence ID" value="MBD2736433.1"/>
    <property type="molecule type" value="Genomic_DNA"/>
</dbReference>
<dbReference type="Gene3D" id="3.40.50.410">
    <property type="entry name" value="von Willebrand factor, type A domain"/>
    <property type="match status" value="1"/>
</dbReference>